<evidence type="ECO:0000313" key="2">
    <source>
        <dbReference type="Proteomes" id="UP000286246"/>
    </source>
</evidence>
<dbReference type="OrthoDB" id="660922at2"/>
<dbReference type="RefSeq" id="WP_120260987.1">
    <property type="nucleotide sequence ID" value="NZ_RAPY01000004.1"/>
</dbReference>
<name>A0A420ARS9_SPHD1</name>
<keyword evidence="2" id="KW-1185">Reference proteome</keyword>
<gene>
    <name evidence="1" type="ORF">DFQ12_4334</name>
</gene>
<reference evidence="1 2" key="1">
    <citation type="submission" date="2018-09" db="EMBL/GenBank/DDBJ databases">
        <title>Genomic Encyclopedia of Type Strains, Phase III (KMG-III): the genomes of soil and plant-associated and newly described type strains.</title>
        <authorList>
            <person name="Whitman W."/>
        </authorList>
    </citation>
    <scope>NUCLEOTIDE SEQUENCE [LARGE SCALE GENOMIC DNA]</scope>
    <source>
        <strain evidence="1 2">CECT 7938</strain>
    </source>
</reference>
<comment type="caution">
    <text evidence="1">The sequence shown here is derived from an EMBL/GenBank/DDBJ whole genome shotgun (WGS) entry which is preliminary data.</text>
</comment>
<organism evidence="1 2">
    <name type="scientific">Sphingobacterium detergens</name>
    <dbReference type="NCBI Taxonomy" id="1145106"/>
    <lineage>
        <taxon>Bacteria</taxon>
        <taxon>Pseudomonadati</taxon>
        <taxon>Bacteroidota</taxon>
        <taxon>Sphingobacteriia</taxon>
        <taxon>Sphingobacteriales</taxon>
        <taxon>Sphingobacteriaceae</taxon>
        <taxon>Sphingobacterium</taxon>
    </lineage>
</organism>
<dbReference type="EMBL" id="RAPY01000004">
    <property type="protein sequence ID" value="RKE47172.1"/>
    <property type="molecule type" value="Genomic_DNA"/>
</dbReference>
<proteinExistence type="predicted"/>
<sequence length="142" mass="16963">MKNSLKEKLWAFITENNPDLMFNLQEGYSVPTYLEDKVMKVMPMVEVFLRKGKAEHEIEQLILMELTKDLRPSKYNYIKDVITRDFPNECYKFREAGVLTYECINMLEACNDIFITFDFNEDKEDHRLRHAIIARVHDYLSI</sequence>
<accession>A0A420ARS9</accession>
<evidence type="ECO:0000313" key="1">
    <source>
        <dbReference type="EMBL" id="RKE47172.1"/>
    </source>
</evidence>
<protein>
    <submittedName>
        <fullName evidence="1">Uncharacterized protein</fullName>
    </submittedName>
</protein>
<dbReference type="Proteomes" id="UP000286246">
    <property type="component" value="Unassembled WGS sequence"/>
</dbReference>
<dbReference type="AlphaFoldDB" id="A0A420ARS9"/>